<dbReference type="GeneID" id="30013035"/>
<dbReference type="Proteomes" id="UP000078343">
    <property type="component" value="Unassembled WGS sequence"/>
</dbReference>
<dbReference type="InterPro" id="IPR020915">
    <property type="entry name" value="UPF0311"/>
</dbReference>
<dbReference type="STRING" id="1367422.A0A178ZCE7"/>
<evidence type="ECO:0000256" key="1">
    <source>
        <dbReference type="SAM" id="MobiDB-lite"/>
    </source>
</evidence>
<name>A0A178ZCE7_9EURO</name>
<feature type="region of interest" description="Disordered" evidence="1">
    <location>
        <begin position="95"/>
        <end position="186"/>
    </location>
</feature>
<dbReference type="EMBL" id="LVYI01000008">
    <property type="protein sequence ID" value="OAP56755.1"/>
    <property type="molecule type" value="Genomic_DNA"/>
</dbReference>
<evidence type="ECO:0000313" key="2">
    <source>
        <dbReference type="EMBL" id="OAP56755.1"/>
    </source>
</evidence>
<gene>
    <name evidence="2" type="ORF">AYL99_08867</name>
</gene>
<proteinExistence type="predicted"/>
<feature type="compositionally biased region" description="Polar residues" evidence="1">
    <location>
        <begin position="99"/>
        <end position="110"/>
    </location>
</feature>
<protein>
    <submittedName>
        <fullName evidence="2">Uncharacterized protein</fullName>
    </submittedName>
</protein>
<sequence length="417" mass="46194">MGRTIDQDVHAAFVEFKAKGTYAVLSPSVLTVLYMVYAYHDTTYLYCDDRREEQLTESPSPHTEDDKCMSVQCIYCQQIRAKNTSRQKQHLLECPGLQNHPNAHRPQSSPGDAIAANGFGTPTISHSSATPMNNGLNANSTPMQGISNGTTFPASADTSTPSQRHTPKPQKTPKGTPGSSLPAPPLDDVHAAFVEFRAKEEDKCLSVQCIYCNQIRAKNTSRQRQHLLECTTYQNVMKESIPANNLLHRFDEGDIARSLQLPAPTLELDFRMNIKVNPKIGVGPGLFGHRDWVSIVGGQWAGRWGKGIVIPGGLDNQLVVKDLSTRSDASYLLQTNDDPPAYITAKSRGWRTGTKDILERLNDSTVADTIPASQYRFRMTIELETGDERYSFLNTCLWVGSGSRRVGEIVYDAYRVG</sequence>
<organism evidence="2 3">
    <name type="scientific">Fonsecaea erecta</name>
    <dbReference type="NCBI Taxonomy" id="1367422"/>
    <lineage>
        <taxon>Eukaryota</taxon>
        <taxon>Fungi</taxon>
        <taxon>Dikarya</taxon>
        <taxon>Ascomycota</taxon>
        <taxon>Pezizomycotina</taxon>
        <taxon>Eurotiomycetes</taxon>
        <taxon>Chaetothyriomycetidae</taxon>
        <taxon>Chaetothyriales</taxon>
        <taxon>Herpotrichiellaceae</taxon>
        <taxon>Fonsecaea</taxon>
    </lineage>
</organism>
<reference evidence="2 3" key="1">
    <citation type="submission" date="2016-04" db="EMBL/GenBank/DDBJ databases">
        <title>Draft genome of Fonsecaea erecta CBS 125763.</title>
        <authorList>
            <person name="Weiss V.A."/>
            <person name="Vicente V.A."/>
            <person name="Raittz R.T."/>
            <person name="Moreno L.F."/>
            <person name="De Souza E.M."/>
            <person name="Pedrosa F.O."/>
            <person name="Steffens M.B."/>
            <person name="Faoro H."/>
            <person name="Tadra-Sfeir M.Z."/>
            <person name="Najafzadeh M.J."/>
            <person name="Felipe M.S."/>
            <person name="Teixeira M."/>
            <person name="Sun J."/>
            <person name="Xi L."/>
            <person name="Gomes R."/>
            <person name="De Azevedo C.M."/>
            <person name="Salgado C.G."/>
            <person name="Da Silva M.B."/>
            <person name="Nascimento M.F."/>
            <person name="Queiroz-Telles F."/>
            <person name="Attili D.S."/>
            <person name="Gorbushina A."/>
        </authorList>
    </citation>
    <scope>NUCLEOTIDE SEQUENCE [LARGE SCALE GENOMIC DNA]</scope>
    <source>
        <strain evidence="2 3">CBS 125763</strain>
    </source>
</reference>
<dbReference type="Pfam" id="PF11578">
    <property type="entry name" value="DUF3237"/>
    <property type="match status" value="1"/>
</dbReference>
<dbReference type="RefSeq" id="XP_018690122.1">
    <property type="nucleotide sequence ID" value="XM_018840375.1"/>
</dbReference>
<dbReference type="AlphaFoldDB" id="A0A178ZCE7"/>
<keyword evidence="3" id="KW-1185">Reference proteome</keyword>
<dbReference type="OrthoDB" id="3549121at2759"/>
<dbReference type="PANTHER" id="PTHR37315:SF1">
    <property type="entry name" value="UPF0311 PROTEIN BLR7842"/>
    <property type="match status" value="1"/>
</dbReference>
<comment type="caution">
    <text evidence="2">The sequence shown here is derived from an EMBL/GenBank/DDBJ whole genome shotgun (WGS) entry which is preliminary data.</text>
</comment>
<dbReference type="PANTHER" id="PTHR37315">
    <property type="entry name" value="UPF0311 PROTEIN BLR7842"/>
    <property type="match status" value="1"/>
</dbReference>
<accession>A0A178ZCE7</accession>
<dbReference type="Gene3D" id="2.40.160.20">
    <property type="match status" value="1"/>
</dbReference>
<feature type="compositionally biased region" description="Polar residues" evidence="1">
    <location>
        <begin position="120"/>
        <end position="164"/>
    </location>
</feature>
<evidence type="ECO:0000313" key="3">
    <source>
        <dbReference type="Proteomes" id="UP000078343"/>
    </source>
</evidence>